<dbReference type="AlphaFoldDB" id="Q8LIE1"/>
<evidence type="ECO:0000256" key="4">
    <source>
        <dbReference type="ARBA" id="ARBA00022540"/>
    </source>
</evidence>
<dbReference type="InterPro" id="IPR006196">
    <property type="entry name" value="RNA-binding_domain_S1_IF1"/>
</dbReference>
<gene>
    <name evidence="8" type="primary">OJ1343_D04.102</name>
    <name evidence="9" type="synonym">P0453E03.122</name>
</gene>
<evidence type="ECO:0000256" key="6">
    <source>
        <dbReference type="PROSITE-ProRule" id="PRU00181"/>
    </source>
</evidence>
<reference evidence="9" key="2">
    <citation type="submission" date="2002-06" db="EMBL/GenBank/DDBJ databases">
        <title>Oryza sativa nipponbare(GA3) genomic DNA, chromosome 7, PAC clone:P0453E03.</title>
        <authorList>
            <person name="Sasaki T."/>
            <person name="Matsumoto T."/>
            <person name="Katayose Y."/>
        </authorList>
    </citation>
    <scope>NUCLEOTIDE SEQUENCE</scope>
</reference>
<reference evidence="8" key="1">
    <citation type="submission" date="2001-07" db="EMBL/GenBank/DDBJ databases">
        <title>Oryza sativa nipponbare(GA3) genomic DNA, chromosome 7, BAC clone:OJ1343_D04.</title>
        <authorList>
            <person name="Sasaki T."/>
            <person name="Matsumoto T."/>
            <person name="Yamamoto K."/>
        </authorList>
    </citation>
    <scope>NUCLEOTIDE SEQUENCE</scope>
</reference>
<comment type="subunit">
    <text evidence="3">Component of the 30S ribosomal translation pre-initiation complex which assembles on the 30S ribosome in the order IF-2 and IF-3, IF-1 and N-formylmethionyl-tRNA(fMet); mRNA recruitment can occur at any time during PIC assembly.</text>
</comment>
<dbReference type="EMBL" id="AP005452">
    <property type="protein sequence ID" value="BAD31427.1"/>
    <property type="molecule type" value="Genomic_DNA"/>
</dbReference>
<keyword evidence="4 6" id="KW-0396">Initiation factor</keyword>
<dbReference type="SUPFAM" id="SSF50249">
    <property type="entry name" value="Nucleic acid-binding proteins"/>
    <property type="match status" value="1"/>
</dbReference>
<comment type="similarity">
    <text evidence="2">Belongs to the IF-1 family.</text>
</comment>
<dbReference type="Pfam" id="PF01176">
    <property type="entry name" value="eIF-1a"/>
    <property type="match status" value="1"/>
</dbReference>
<dbReference type="PROSITE" id="PS50832">
    <property type="entry name" value="S1_IF1_TYPE"/>
    <property type="match status" value="1"/>
</dbReference>
<dbReference type="Proteomes" id="UP000000763">
    <property type="component" value="Chromosome 7"/>
</dbReference>
<accession>Q8LIE1</accession>
<evidence type="ECO:0000313" key="8">
    <source>
        <dbReference type="EMBL" id="BAC10085.1"/>
    </source>
</evidence>
<organism evidence="8 10">
    <name type="scientific">Oryza sativa subsp. japonica</name>
    <name type="common">Rice</name>
    <dbReference type="NCBI Taxonomy" id="39947"/>
    <lineage>
        <taxon>Eukaryota</taxon>
        <taxon>Viridiplantae</taxon>
        <taxon>Streptophyta</taxon>
        <taxon>Embryophyta</taxon>
        <taxon>Tracheophyta</taxon>
        <taxon>Spermatophyta</taxon>
        <taxon>Magnoliopsida</taxon>
        <taxon>Liliopsida</taxon>
        <taxon>Poales</taxon>
        <taxon>Poaceae</taxon>
        <taxon>BOP clade</taxon>
        <taxon>Oryzoideae</taxon>
        <taxon>Oryzeae</taxon>
        <taxon>Oryzinae</taxon>
        <taxon>Oryza</taxon>
        <taxon>Oryza sativa</taxon>
    </lineage>
</organism>
<evidence type="ECO:0000256" key="5">
    <source>
        <dbReference type="ARBA" id="ARBA00022917"/>
    </source>
</evidence>
<dbReference type="NCBIfam" id="TIGR00008">
    <property type="entry name" value="infA"/>
    <property type="match status" value="1"/>
</dbReference>
<evidence type="ECO:0000256" key="2">
    <source>
        <dbReference type="ARBA" id="ARBA00010939"/>
    </source>
</evidence>
<dbReference type="PANTHER" id="PTHR33370">
    <property type="entry name" value="TRANSLATION INITIATION FACTOR IF-1, CHLOROPLASTIC"/>
    <property type="match status" value="1"/>
</dbReference>
<keyword evidence="5 6" id="KW-0648">Protein biosynthesis</keyword>
<name>Q8LIE1_ORYSJ</name>
<evidence type="ECO:0000313" key="9">
    <source>
        <dbReference type="EMBL" id="BAD31427.1"/>
    </source>
</evidence>
<comment type="function">
    <text evidence="1">One of the essential components for the initiation of protein synthesis. Stabilizes the binding of IF-2 and IF-3 on the 30S subunit to which N-formylmethionyl-tRNA(fMet) subsequently binds. Helps modulate mRNA selection, yielding the 30S pre-initiation complex (PIC). Upon addition of the 50S ribosomal subunit IF-1, IF-2 and IF-3 are released leaving the mature 70S translation initiation complex.</text>
</comment>
<proteinExistence type="inferred from homology"/>
<dbReference type="InterPro" id="IPR004368">
    <property type="entry name" value="TIF_IF1"/>
</dbReference>
<dbReference type="GO" id="GO:0003743">
    <property type="term" value="F:translation initiation factor activity"/>
    <property type="evidence" value="ECO:0007669"/>
    <property type="project" value="UniProtKB-UniRule"/>
</dbReference>
<dbReference type="Gene3D" id="2.40.50.140">
    <property type="entry name" value="Nucleic acid-binding proteins"/>
    <property type="match status" value="1"/>
</dbReference>
<feature type="domain" description="S1-like" evidence="7">
    <location>
        <begin position="1"/>
        <end position="60"/>
    </location>
</feature>
<dbReference type="InterPro" id="IPR012340">
    <property type="entry name" value="NA-bd_OB-fold"/>
</dbReference>
<dbReference type="EMBL" id="AP003825">
    <property type="protein sequence ID" value="BAC10085.1"/>
    <property type="molecule type" value="Genomic_DNA"/>
</dbReference>
<dbReference type="PANTHER" id="PTHR33370:SF1">
    <property type="entry name" value="TRANSLATION INITIATION FACTOR IF-1, CHLOROPLASTIC"/>
    <property type="match status" value="1"/>
</dbReference>
<protein>
    <recommendedName>
        <fullName evidence="7">S1-like domain-containing protein</fullName>
    </recommendedName>
</protein>
<evidence type="ECO:0000313" key="10">
    <source>
        <dbReference type="Proteomes" id="UP000000763"/>
    </source>
</evidence>
<evidence type="ECO:0000256" key="3">
    <source>
        <dbReference type="ARBA" id="ARBA00011599"/>
    </source>
</evidence>
<reference evidence="10" key="4">
    <citation type="journal article" date="2008" name="Nucleic Acids Res.">
        <title>The rice annotation project database (RAP-DB): 2008 update.</title>
        <authorList>
            <consortium name="The rice annotation project (RAP)"/>
        </authorList>
    </citation>
    <scope>GENOME REANNOTATION</scope>
    <source>
        <strain evidence="10">cv. Nipponbare</strain>
    </source>
</reference>
<dbReference type="GO" id="GO:0003723">
    <property type="term" value="F:RNA binding"/>
    <property type="evidence" value="ECO:0007669"/>
    <property type="project" value="InterPro"/>
</dbReference>
<evidence type="ECO:0000256" key="1">
    <source>
        <dbReference type="ARBA" id="ARBA00003935"/>
    </source>
</evidence>
<evidence type="ECO:0000259" key="7">
    <source>
        <dbReference type="PROSITE" id="PS50832"/>
    </source>
</evidence>
<reference evidence="10" key="3">
    <citation type="journal article" date="2005" name="Nature">
        <title>The map-based sequence of the rice genome.</title>
        <authorList>
            <consortium name="International rice genome sequencing project (IRGSP)"/>
            <person name="Matsumoto T."/>
            <person name="Wu J."/>
            <person name="Kanamori H."/>
            <person name="Katayose Y."/>
            <person name="Fujisawa M."/>
            <person name="Namiki N."/>
            <person name="Mizuno H."/>
            <person name="Yamamoto K."/>
            <person name="Antonio B.A."/>
            <person name="Baba T."/>
            <person name="Sakata K."/>
            <person name="Nagamura Y."/>
            <person name="Aoki H."/>
            <person name="Arikawa K."/>
            <person name="Arita K."/>
            <person name="Bito T."/>
            <person name="Chiden Y."/>
            <person name="Fujitsuka N."/>
            <person name="Fukunaka R."/>
            <person name="Hamada M."/>
            <person name="Harada C."/>
            <person name="Hayashi A."/>
            <person name="Hijishita S."/>
            <person name="Honda M."/>
            <person name="Hosokawa S."/>
            <person name="Ichikawa Y."/>
            <person name="Idonuma A."/>
            <person name="Iijima M."/>
            <person name="Ikeda M."/>
            <person name="Ikeno M."/>
            <person name="Ito K."/>
            <person name="Ito S."/>
            <person name="Ito T."/>
            <person name="Ito Y."/>
            <person name="Ito Y."/>
            <person name="Iwabuchi A."/>
            <person name="Kamiya K."/>
            <person name="Karasawa W."/>
            <person name="Kurita K."/>
            <person name="Katagiri S."/>
            <person name="Kikuta A."/>
            <person name="Kobayashi H."/>
            <person name="Kobayashi N."/>
            <person name="Machita K."/>
            <person name="Maehara T."/>
            <person name="Masukawa M."/>
            <person name="Mizubayashi T."/>
            <person name="Mukai Y."/>
            <person name="Nagasaki H."/>
            <person name="Nagata Y."/>
            <person name="Naito S."/>
            <person name="Nakashima M."/>
            <person name="Nakama Y."/>
            <person name="Nakamichi Y."/>
            <person name="Nakamura M."/>
            <person name="Meguro A."/>
            <person name="Negishi M."/>
            <person name="Ohta I."/>
            <person name="Ohta T."/>
            <person name="Okamoto M."/>
            <person name="Ono N."/>
            <person name="Saji S."/>
            <person name="Sakaguchi M."/>
            <person name="Sakai K."/>
            <person name="Shibata M."/>
            <person name="Shimokawa T."/>
            <person name="Song J."/>
            <person name="Takazaki Y."/>
            <person name="Terasawa K."/>
            <person name="Tsugane M."/>
            <person name="Tsuji K."/>
            <person name="Ueda S."/>
            <person name="Waki K."/>
            <person name="Yamagata H."/>
            <person name="Yamamoto M."/>
            <person name="Yamamoto S."/>
            <person name="Yamane H."/>
            <person name="Yoshiki S."/>
            <person name="Yoshihara R."/>
            <person name="Yukawa K."/>
            <person name="Zhong H."/>
            <person name="Yano M."/>
            <person name="Yuan Q."/>
            <person name="Ouyang S."/>
            <person name="Liu J."/>
            <person name="Jones K.M."/>
            <person name="Gansberger K."/>
            <person name="Moffat K."/>
            <person name="Hill J."/>
            <person name="Bera J."/>
            <person name="Fadrosh D."/>
            <person name="Jin S."/>
            <person name="Johri S."/>
            <person name="Kim M."/>
            <person name="Overton L."/>
            <person name="Reardon M."/>
            <person name="Tsitrin T."/>
            <person name="Vuong H."/>
            <person name="Weaver B."/>
            <person name="Ciecko A."/>
            <person name="Tallon L."/>
            <person name="Jackson J."/>
            <person name="Pai G."/>
            <person name="Aken S.V."/>
            <person name="Utterback T."/>
            <person name="Reidmuller S."/>
            <person name="Feldblyum T."/>
            <person name="Hsiao J."/>
            <person name="Zismann V."/>
            <person name="Iobst S."/>
            <person name="de Vazeille A.R."/>
            <person name="Buell C.R."/>
            <person name="Ying K."/>
            <person name="Li Y."/>
            <person name="Lu T."/>
            <person name="Huang Y."/>
            <person name="Zhao Q."/>
            <person name="Feng Q."/>
            <person name="Zhang L."/>
            <person name="Zhu J."/>
            <person name="Weng Q."/>
            <person name="Mu J."/>
            <person name="Lu Y."/>
            <person name="Fan D."/>
            <person name="Liu Y."/>
            <person name="Guan J."/>
            <person name="Zhang Y."/>
            <person name="Yu S."/>
            <person name="Liu X."/>
            <person name="Zhang Y."/>
            <person name="Hong G."/>
            <person name="Han B."/>
            <person name="Choisne N."/>
            <person name="Demange N."/>
            <person name="Orjeda G."/>
            <person name="Samain S."/>
            <person name="Cattolico L."/>
            <person name="Pelletier E."/>
            <person name="Couloux A."/>
            <person name="Segurens B."/>
            <person name="Wincker P."/>
            <person name="D'Hont A."/>
            <person name="Scarpelli C."/>
            <person name="Weissenbach J."/>
            <person name="Salanoubat M."/>
            <person name="Quetier F."/>
            <person name="Yu Y."/>
            <person name="Kim H.R."/>
            <person name="Rambo T."/>
            <person name="Currie J."/>
            <person name="Collura K."/>
            <person name="Luo M."/>
            <person name="Yang T."/>
            <person name="Ammiraju J.S.S."/>
            <person name="Engler F."/>
            <person name="Soderlund C."/>
            <person name="Wing R.A."/>
            <person name="Palmer L.E."/>
            <person name="de la Bastide M."/>
            <person name="Spiegel L."/>
            <person name="Nascimento L."/>
            <person name="Zutavern T."/>
            <person name="O'Shaughnessy A."/>
            <person name="Dike S."/>
            <person name="Dedhia N."/>
            <person name="Preston R."/>
            <person name="Balija V."/>
            <person name="McCombie W.R."/>
            <person name="Chow T."/>
            <person name="Chen H."/>
            <person name="Chung M."/>
            <person name="Chen C."/>
            <person name="Shaw J."/>
            <person name="Wu H."/>
            <person name="Hsiao K."/>
            <person name="Chao Y."/>
            <person name="Chu M."/>
            <person name="Cheng C."/>
            <person name="Hour A."/>
            <person name="Lee P."/>
            <person name="Lin S."/>
            <person name="Lin Y."/>
            <person name="Liou J."/>
            <person name="Liu S."/>
            <person name="Hsing Y."/>
            <person name="Raghuvanshi S."/>
            <person name="Mohanty A."/>
            <person name="Bharti A.K."/>
            <person name="Gaur A."/>
            <person name="Gupta V."/>
            <person name="Kumar D."/>
            <person name="Ravi V."/>
            <person name="Vij S."/>
            <person name="Kapur A."/>
            <person name="Khurana P."/>
            <person name="Khurana P."/>
            <person name="Khurana J.P."/>
            <person name="Tyagi A.K."/>
            <person name="Gaikwad K."/>
            <person name="Singh A."/>
            <person name="Dalal V."/>
            <person name="Srivastava S."/>
            <person name="Dixit A."/>
            <person name="Pal A.K."/>
            <person name="Ghazi I.A."/>
            <person name="Yadav M."/>
            <person name="Pandit A."/>
            <person name="Bhargava A."/>
            <person name="Sureshbabu K."/>
            <person name="Batra K."/>
            <person name="Sharma T.R."/>
            <person name="Mohapatra T."/>
            <person name="Singh N.K."/>
            <person name="Messing J."/>
            <person name="Nelson A.B."/>
            <person name="Fuks G."/>
            <person name="Kavchok S."/>
            <person name="Keizer G."/>
            <person name="Linton E."/>
            <person name="Llaca V."/>
            <person name="Song R."/>
            <person name="Tanyolac B."/>
            <person name="Young S."/>
            <person name="Ho-Il K."/>
            <person name="Hahn J.H."/>
            <person name="Sangsakoo G."/>
            <person name="Vanavichit A."/>
            <person name="de Mattos Luiz.A.T."/>
            <person name="Zimmer P.D."/>
            <person name="Malone G."/>
            <person name="Dellagostin O."/>
            <person name="de Oliveira A.C."/>
            <person name="Bevan M."/>
            <person name="Bancroft I."/>
            <person name="Minx P."/>
            <person name="Cordum H."/>
            <person name="Wilson R."/>
            <person name="Cheng Z."/>
            <person name="Jin W."/>
            <person name="Jiang J."/>
            <person name="Leong S.A."/>
            <person name="Iwama H."/>
            <person name="Gojobori T."/>
            <person name="Itoh T."/>
            <person name="Niimura Y."/>
            <person name="Fujii Y."/>
            <person name="Habara T."/>
            <person name="Sakai H."/>
            <person name="Sato Y."/>
            <person name="Wilson G."/>
            <person name="Kumar K."/>
            <person name="McCouch S."/>
            <person name="Juretic N."/>
            <person name="Hoen D."/>
            <person name="Wright S."/>
            <person name="Bruskiewich R."/>
            <person name="Bureau T."/>
            <person name="Miyao A."/>
            <person name="Hirochika H."/>
            <person name="Nishikawa T."/>
            <person name="Kadowaki K."/>
            <person name="Sugiura M."/>
            <person name="Burr B."/>
            <person name="Sasaki T."/>
        </authorList>
    </citation>
    <scope>NUCLEOTIDE SEQUENCE [LARGE SCALE GENOMIC DNA]</scope>
    <source>
        <strain evidence="10">cv. Nipponbare</strain>
    </source>
</reference>
<sequence>MEALPNGMFRVRLENDTIILGYISGKIRSSSIRILMGDRVKIESTPLNSDWRVVEVIDHHAQYAEPARTRQYAYLHLLQIGLHLERLYMNQQRNEEIRADFNQIFKFFFLFHNHLPNKALFEKNLVWLLHRIYGHTFKVLNKRGERPRSKLLERLKLAADSKGRVFLNATCSF</sequence>